<protein>
    <submittedName>
        <fullName evidence="6">tRNA-guanine transglycosylase</fullName>
    </submittedName>
</protein>
<dbReference type="InterPro" id="IPR036511">
    <property type="entry name" value="TGT-like_sf"/>
</dbReference>
<dbReference type="InterPro" id="IPR002616">
    <property type="entry name" value="tRNA_ribo_trans-like"/>
</dbReference>
<keyword evidence="4" id="KW-0671">Queuosine biosynthesis</keyword>
<dbReference type="EMBL" id="JQIF01000142">
    <property type="protein sequence ID" value="KGJ51159.1"/>
    <property type="molecule type" value="Genomic_DNA"/>
</dbReference>
<evidence type="ECO:0000313" key="6">
    <source>
        <dbReference type="EMBL" id="KGJ51159.1"/>
    </source>
</evidence>
<dbReference type="RefSeq" id="WP_044908368.1">
    <property type="nucleotide sequence ID" value="NZ_JQIF01000142.1"/>
</dbReference>
<dbReference type="SUPFAM" id="SSF51713">
    <property type="entry name" value="tRNA-guanine transglycosylase"/>
    <property type="match status" value="1"/>
</dbReference>
<organism evidence="6 7">
    <name type="scientific">Clostridium innocuum</name>
    <dbReference type="NCBI Taxonomy" id="1522"/>
    <lineage>
        <taxon>Bacteria</taxon>
        <taxon>Bacillati</taxon>
        <taxon>Bacillota</taxon>
        <taxon>Clostridia</taxon>
        <taxon>Eubacteriales</taxon>
        <taxon>Clostridiaceae</taxon>
        <taxon>Clostridium</taxon>
    </lineage>
</organism>
<dbReference type="InterPro" id="IPR004803">
    <property type="entry name" value="TGT"/>
</dbReference>
<gene>
    <name evidence="6" type="ORF">CIAN88_22315</name>
</gene>
<dbReference type="PANTHER" id="PTHR46499">
    <property type="entry name" value="QUEUINE TRNA-RIBOSYLTRANSFERASE"/>
    <property type="match status" value="1"/>
</dbReference>
<feature type="domain" description="tRNA-guanine(15) transglycosylase-like" evidence="5">
    <location>
        <begin position="23"/>
        <end position="400"/>
    </location>
</feature>
<dbReference type="GO" id="GO:0008479">
    <property type="term" value="F:tRNA-guanosine(34) queuine transglycosylase activity"/>
    <property type="evidence" value="ECO:0007669"/>
    <property type="project" value="InterPro"/>
</dbReference>
<evidence type="ECO:0000256" key="1">
    <source>
        <dbReference type="ARBA" id="ARBA00022676"/>
    </source>
</evidence>
<reference evidence="6 7" key="1">
    <citation type="submission" date="2014-08" db="EMBL/GenBank/DDBJ databases">
        <title>Clostridium innocuum, an unnegligible vancomycin-resistant pathogen causing extra-intestinal infections.</title>
        <authorList>
            <person name="Feng Y."/>
            <person name="Chiu C.-H."/>
        </authorList>
    </citation>
    <scope>NUCLEOTIDE SEQUENCE [LARGE SCALE GENOMIC DNA]</scope>
    <source>
        <strain evidence="6 7">AN88</strain>
    </source>
</reference>
<dbReference type="AlphaFoldDB" id="A0A099HZF4"/>
<comment type="caution">
    <text evidence="6">The sequence shown here is derived from an EMBL/GenBank/DDBJ whole genome shotgun (WGS) entry which is preliminary data.</text>
</comment>
<dbReference type="GO" id="GO:0005737">
    <property type="term" value="C:cytoplasm"/>
    <property type="evidence" value="ECO:0007669"/>
    <property type="project" value="TreeGrafter"/>
</dbReference>
<dbReference type="InterPro" id="IPR050076">
    <property type="entry name" value="ArchSynthase1/Queuine_TRR"/>
</dbReference>
<keyword evidence="3" id="KW-0819">tRNA processing</keyword>
<dbReference type="PANTHER" id="PTHR46499:SF1">
    <property type="entry name" value="QUEUINE TRNA-RIBOSYLTRANSFERASE"/>
    <property type="match status" value="1"/>
</dbReference>
<dbReference type="Proteomes" id="UP000030008">
    <property type="component" value="Unassembled WGS sequence"/>
</dbReference>
<dbReference type="NCBIfam" id="TIGR00430">
    <property type="entry name" value="Q_tRNA_tgt"/>
    <property type="match status" value="1"/>
</dbReference>
<evidence type="ECO:0000256" key="3">
    <source>
        <dbReference type="ARBA" id="ARBA00022694"/>
    </source>
</evidence>
<evidence type="ECO:0000259" key="5">
    <source>
        <dbReference type="Pfam" id="PF01702"/>
    </source>
</evidence>
<dbReference type="NCBIfam" id="TIGR00449">
    <property type="entry name" value="tgt_general"/>
    <property type="match status" value="1"/>
</dbReference>
<dbReference type="GO" id="GO:0008616">
    <property type="term" value="P:tRNA queuosine(34) biosynthetic process"/>
    <property type="evidence" value="ECO:0007669"/>
    <property type="project" value="UniProtKB-KW"/>
</dbReference>
<name>A0A099HZF4_CLOIN</name>
<dbReference type="Pfam" id="PF01702">
    <property type="entry name" value="TGT"/>
    <property type="match status" value="1"/>
</dbReference>
<evidence type="ECO:0000313" key="7">
    <source>
        <dbReference type="Proteomes" id="UP000030008"/>
    </source>
</evidence>
<keyword evidence="1" id="KW-0328">Glycosyltransferase</keyword>
<accession>A0A099HZF4</accession>
<evidence type="ECO:0000256" key="2">
    <source>
        <dbReference type="ARBA" id="ARBA00022679"/>
    </source>
</evidence>
<dbReference type="Gene3D" id="3.20.20.105">
    <property type="entry name" value="Queuine tRNA-ribosyltransferase-like"/>
    <property type="match status" value="1"/>
</dbReference>
<evidence type="ECO:0000256" key="4">
    <source>
        <dbReference type="ARBA" id="ARBA00022785"/>
    </source>
</evidence>
<keyword evidence="2" id="KW-0808">Transferase</keyword>
<sequence length="406" mass="45862">MTNYKNNNTFSFEIIKRIPGKLGRAGIIHTPHGDIKTPAFMSVGTKGEVKFVSMEDLYLIQAQAMLSNGYHLRNASFEIAENGGLASWSGWNGPTLTDSGGFQVMSLGSGMGKVVSMKRENDVINTDPKDRLAHVTEDGVRFHDPFTDQEDFIGPEESMQIQCRIGADIHMAYDELTSLADSYEYNVEALARTERWAIRSINEHKKHCDDLGYHQSLYGVLQGGRWEDLRRSTAKRFAEMDFDGYGLGGAFLKESLGDILRWCCEELPETKPRHLLGLSHPDDILIGTEMGADTFDCVAPTREARHGKLYTKHGPIKLSKFTDSPLLLDENCDCPTCQAGWTRGELRALWKSGSIEGKHKYFNLATLHNLRFIIRLTENTRQAILEDRFAEFKEAFLKCYYPQSEK</sequence>
<proteinExistence type="predicted"/>